<dbReference type="SUPFAM" id="SSF51445">
    <property type="entry name" value="(Trans)glycosidases"/>
    <property type="match status" value="1"/>
</dbReference>
<dbReference type="InterPro" id="IPR036508">
    <property type="entry name" value="Chitin-bd_dom_sf"/>
</dbReference>
<evidence type="ECO:0000256" key="2">
    <source>
        <dbReference type="ARBA" id="ARBA00012729"/>
    </source>
</evidence>
<dbReference type="SMART" id="SM00494">
    <property type="entry name" value="ChtBD2"/>
    <property type="match status" value="1"/>
</dbReference>
<dbReference type="PANTHER" id="PTHR11177">
    <property type="entry name" value="CHITINASE"/>
    <property type="match status" value="1"/>
</dbReference>
<dbReference type="GO" id="GO:0005576">
    <property type="term" value="C:extracellular region"/>
    <property type="evidence" value="ECO:0007669"/>
    <property type="project" value="InterPro"/>
</dbReference>
<comment type="catalytic activity">
    <reaction evidence="1">
        <text>Random endo-hydrolysis of N-acetyl-beta-D-glucosaminide (1-&gt;4)-beta-linkages in chitin and chitodextrins.</text>
        <dbReference type="EC" id="3.2.1.14"/>
    </reaction>
</comment>
<dbReference type="PROSITE" id="PS50940">
    <property type="entry name" value="CHIT_BIND_II"/>
    <property type="match status" value="1"/>
</dbReference>
<dbReference type="PANTHER" id="PTHR11177:SF248">
    <property type="entry name" value="CHITOTRIOSIDASE-1"/>
    <property type="match status" value="1"/>
</dbReference>
<keyword evidence="4" id="KW-1015">Disulfide bond</keyword>
<dbReference type="GO" id="GO:0008843">
    <property type="term" value="F:endochitinase activity"/>
    <property type="evidence" value="ECO:0007669"/>
    <property type="project" value="UniProtKB-EC"/>
</dbReference>
<dbReference type="GO" id="GO:0005975">
    <property type="term" value="P:carbohydrate metabolic process"/>
    <property type="evidence" value="ECO:0007669"/>
    <property type="project" value="InterPro"/>
</dbReference>
<dbReference type="Gene3D" id="2.170.140.10">
    <property type="entry name" value="Chitin binding domain"/>
    <property type="match status" value="1"/>
</dbReference>
<dbReference type="EMBL" id="JBBPFD010000008">
    <property type="protein sequence ID" value="KAK7915800.1"/>
    <property type="molecule type" value="Genomic_DNA"/>
</dbReference>
<dbReference type="PROSITE" id="PS51910">
    <property type="entry name" value="GH18_2"/>
    <property type="match status" value="1"/>
</dbReference>
<evidence type="ECO:0000256" key="3">
    <source>
        <dbReference type="ARBA" id="ARBA00023024"/>
    </source>
</evidence>
<dbReference type="Pfam" id="PF01607">
    <property type="entry name" value="CBM_14"/>
    <property type="match status" value="1"/>
</dbReference>
<gene>
    <name evidence="7" type="ORF">WMY93_011561</name>
</gene>
<dbReference type="InterPro" id="IPR001223">
    <property type="entry name" value="Glyco_hydro18_cat"/>
</dbReference>
<comment type="caution">
    <text evidence="7">The sequence shown here is derived from an EMBL/GenBank/DDBJ whole genome shotgun (WGS) entry which is preliminary data.</text>
</comment>
<name>A0AAW0P318_9GOBI</name>
<evidence type="ECO:0000256" key="1">
    <source>
        <dbReference type="ARBA" id="ARBA00000822"/>
    </source>
</evidence>
<dbReference type="InterPro" id="IPR050314">
    <property type="entry name" value="Glycosyl_Hydrlase_18"/>
</dbReference>
<dbReference type="Gene3D" id="3.20.20.80">
    <property type="entry name" value="Glycosidases"/>
    <property type="match status" value="1"/>
</dbReference>
<evidence type="ECO:0000313" key="7">
    <source>
        <dbReference type="EMBL" id="KAK7915800.1"/>
    </source>
</evidence>
<feature type="domain" description="Chitin-binding type-2" evidence="5">
    <location>
        <begin position="137"/>
        <end position="188"/>
    </location>
</feature>
<dbReference type="InterPro" id="IPR017853">
    <property type="entry name" value="GH"/>
</dbReference>
<dbReference type="EC" id="3.2.1.14" evidence="2"/>
<dbReference type="GO" id="GO:0008061">
    <property type="term" value="F:chitin binding"/>
    <property type="evidence" value="ECO:0007669"/>
    <property type="project" value="InterPro"/>
</dbReference>
<reference evidence="8" key="1">
    <citation type="submission" date="2024-04" db="EMBL/GenBank/DDBJ databases">
        <title>Salinicola lusitanus LLJ914,a marine bacterium isolated from the Okinawa Trough.</title>
        <authorList>
            <person name="Li J."/>
        </authorList>
    </citation>
    <scope>NUCLEOTIDE SEQUENCE [LARGE SCALE GENOMIC DNA]</scope>
</reference>
<dbReference type="InterPro" id="IPR002557">
    <property type="entry name" value="Chitin-bd_dom"/>
</dbReference>
<organism evidence="7 8">
    <name type="scientific">Mugilogobius chulae</name>
    <name type="common">yellowstripe goby</name>
    <dbReference type="NCBI Taxonomy" id="88201"/>
    <lineage>
        <taxon>Eukaryota</taxon>
        <taxon>Metazoa</taxon>
        <taxon>Chordata</taxon>
        <taxon>Craniata</taxon>
        <taxon>Vertebrata</taxon>
        <taxon>Euteleostomi</taxon>
        <taxon>Actinopterygii</taxon>
        <taxon>Neopterygii</taxon>
        <taxon>Teleostei</taxon>
        <taxon>Neoteleostei</taxon>
        <taxon>Acanthomorphata</taxon>
        <taxon>Gobiaria</taxon>
        <taxon>Gobiiformes</taxon>
        <taxon>Gobioidei</taxon>
        <taxon>Gobiidae</taxon>
        <taxon>Gobionellinae</taxon>
        <taxon>Mugilogobius</taxon>
    </lineage>
</organism>
<dbReference type="SUPFAM" id="SSF54556">
    <property type="entry name" value="Chitinase insertion domain"/>
    <property type="match status" value="1"/>
</dbReference>
<evidence type="ECO:0000259" key="6">
    <source>
        <dbReference type="PROSITE" id="PS51910"/>
    </source>
</evidence>
<dbReference type="Gene3D" id="3.10.50.10">
    <property type="match status" value="1"/>
</dbReference>
<dbReference type="SUPFAM" id="SSF57625">
    <property type="entry name" value="Invertebrate chitin-binding proteins"/>
    <property type="match status" value="1"/>
</dbReference>
<evidence type="ECO:0000313" key="8">
    <source>
        <dbReference type="Proteomes" id="UP001460270"/>
    </source>
</evidence>
<dbReference type="GO" id="GO:0006032">
    <property type="term" value="P:chitin catabolic process"/>
    <property type="evidence" value="ECO:0007669"/>
    <property type="project" value="UniProtKB-KW"/>
</dbReference>
<dbReference type="Pfam" id="PF00704">
    <property type="entry name" value="Glyco_hydro_18"/>
    <property type="match status" value="1"/>
</dbReference>
<keyword evidence="3" id="KW-0146">Chitin degradation</keyword>
<evidence type="ECO:0000259" key="5">
    <source>
        <dbReference type="PROSITE" id="PS50940"/>
    </source>
</evidence>
<dbReference type="InterPro" id="IPR029070">
    <property type="entry name" value="Chitinase_insertion_sf"/>
</dbReference>
<protein>
    <recommendedName>
        <fullName evidence="2">chitinase</fullName>
        <ecNumber evidence="2">3.2.1.14</ecNumber>
    </recommendedName>
</protein>
<feature type="domain" description="GH18" evidence="6">
    <location>
        <begin position="1"/>
        <end position="128"/>
    </location>
</feature>
<proteinExistence type="predicted"/>
<accession>A0AAW0P318</accession>
<sequence length="188" mass="19976">MGVAAFGVAFTLADPNDTGVVALTDGAAEDGCYTEKQGFWSYYETCLYIRGGALNQIPEQSVHYAVTEGQWVGFDDRYSVDAKISHITQNGYGGVCVWALDLDDFTGKFCEAGPNPFISYLKSKLPGPSGSTGSSTGDVCNGQPGVHPNPKDNTTYYNCDHGKATLMPCSPGLVFKTSCSCCGYPTSN</sequence>
<keyword evidence="8" id="KW-1185">Reference proteome</keyword>
<keyword evidence="3" id="KW-0119">Carbohydrate metabolism</keyword>
<dbReference type="FunFam" id="3.10.50.10:FF:000001">
    <property type="entry name" value="Chitinase 3-like 1"/>
    <property type="match status" value="1"/>
</dbReference>
<evidence type="ECO:0000256" key="4">
    <source>
        <dbReference type="ARBA" id="ARBA00023157"/>
    </source>
</evidence>
<keyword evidence="3" id="KW-0624">Polysaccharide degradation</keyword>
<dbReference type="AlphaFoldDB" id="A0AAW0P318"/>
<dbReference type="Proteomes" id="UP001460270">
    <property type="component" value="Unassembled WGS sequence"/>
</dbReference>